<sequence>MHENILFKRIGTISSPYHTLSDMPIQPIGARDTEGRITLLPKLAEGLSDLQGFSHLILLYHFHNSQGYSLSVTPFLDTQKRGLFATRAPRRPNSIGLSVVELLRVEGTELVIKGIDVLNGTPLLDIKPYVPAFDSPAGPVRTGWLESSAHAAQQHRSDARFTNGDTNRTR</sequence>
<dbReference type="GO" id="GO:0008168">
    <property type="term" value="F:methyltransferase activity"/>
    <property type="evidence" value="ECO:0007669"/>
    <property type="project" value="UniProtKB-KW"/>
</dbReference>
<dbReference type="GO" id="GO:0032259">
    <property type="term" value="P:methylation"/>
    <property type="evidence" value="ECO:0007669"/>
    <property type="project" value="UniProtKB-KW"/>
</dbReference>
<dbReference type="CDD" id="cd09281">
    <property type="entry name" value="UPF0066"/>
    <property type="match status" value="1"/>
</dbReference>
<name>A0A7J0BV14_9BACT</name>
<dbReference type="Proteomes" id="UP000503820">
    <property type="component" value="Unassembled WGS sequence"/>
</dbReference>
<dbReference type="PROSITE" id="PS51668">
    <property type="entry name" value="TSAA_2"/>
    <property type="match status" value="1"/>
</dbReference>
<protein>
    <submittedName>
        <fullName evidence="5">tRNA (N6-threonylcarbamoyladenosine(37)-N6)-methyltransferase TrmO</fullName>
    </submittedName>
</protein>
<dbReference type="Pfam" id="PF01980">
    <property type="entry name" value="TrmO_N"/>
    <property type="match status" value="1"/>
</dbReference>
<dbReference type="SUPFAM" id="SSF118196">
    <property type="entry name" value="YaeB-like"/>
    <property type="match status" value="1"/>
</dbReference>
<dbReference type="InterPro" id="IPR023370">
    <property type="entry name" value="TrmO-like_N"/>
</dbReference>
<dbReference type="NCBIfam" id="TIGR00104">
    <property type="entry name" value="tRNA_TsaA"/>
    <property type="match status" value="1"/>
</dbReference>
<dbReference type="InterPro" id="IPR036413">
    <property type="entry name" value="YaeB-like_sf"/>
</dbReference>
<dbReference type="AlphaFoldDB" id="A0A7J0BV14"/>
<gene>
    <name evidence="5" type="ORF">DSM19430T_16950</name>
</gene>
<dbReference type="EMBL" id="BLVP01000008">
    <property type="protein sequence ID" value="GFM37011.1"/>
    <property type="molecule type" value="Genomic_DNA"/>
</dbReference>
<evidence type="ECO:0000259" key="4">
    <source>
        <dbReference type="PROSITE" id="PS51668"/>
    </source>
</evidence>
<dbReference type="InterPro" id="IPR036414">
    <property type="entry name" value="YaeB_N_sf"/>
</dbReference>
<keyword evidence="5" id="KW-0489">Methyltransferase</keyword>
<accession>A0A7J0BV14</accession>
<evidence type="ECO:0000313" key="5">
    <source>
        <dbReference type="EMBL" id="GFM37011.1"/>
    </source>
</evidence>
<evidence type="ECO:0000256" key="1">
    <source>
        <dbReference type="ARBA" id="ARBA00022691"/>
    </source>
</evidence>
<dbReference type="InterPro" id="IPR040372">
    <property type="entry name" value="YaeB-like"/>
</dbReference>
<reference evidence="5 6" key="1">
    <citation type="submission" date="2020-05" db="EMBL/GenBank/DDBJ databases">
        <title>Draft genome sequence of Desulfovibrio psychrotolerans JS1T.</title>
        <authorList>
            <person name="Ueno A."/>
            <person name="Tamazawa S."/>
            <person name="Tamamura S."/>
            <person name="Murakami T."/>
            <person name="Kiyama T."/>
            <person name="Inomata H."/>
            <person name="Amano Y."/>
            <person name="Miyakawa K."/>
            <person name="Tamaki H."/>
            <person name="Naganuma T."/>
            <person name="Kaneko K."/>
        </authorList>
    </citation>
    <scope>NUCLEOTIDE SEQUENCE [LARGE SCALE GENOMIC DNA]</scope>
    <source>
        <strain evidence="5 6">JS1</strain>
    </source>
</reference>
<comment type="similarity">
    <text evidence="2">Belongs to the tRNA methyltransferase O family.</text>
</comment>
<feature type="region of interest" description="Disordered" evidence="3">
    <location>
        <begin position="147"/>
        <end position="170"/>
    </location>
</feature>
<keyword evidence="5" id="KW-0808">Transferase</keyword>
<keyword evidence="1" id="KW-0949">S-adenosyl-L-methionine</keyword>
<evidence type="ECO:0000256" key="3">
    <source>
        <dbReference type="SAM" id="MobiDB-lite"/>
    </source>
</evidence>
<dbReference type="PANTHER" id="PTHR12818">
    <property type="entry name" value="TRNA (ADENINE(37)-N6)-METHYLTRANSFERASE"/>
    <property type="match status" value="1"/>
</dbReference>
<proteinExistence type="inferred from homology"/>
<keyword evidence="6" id="KW-1185">Reference proteome</keyword>
<feature type="domain" description="TsaA-like" evidence="4">
    <location>
        <begin position="7"/>
        <end position="138"/>
    </location>
</feature>
<comment type="caution">
    <text evidence="5">The sequence shown here is derived from an EMBL/GenBank/DDBJ whole genome shotgun (WGS) entry which is preliminary data.</text>
</comment>
<evidence type="ECO:0000256" key="2">
    <source>
        <dbReference type="ARBA" id="ARBA00033753"/>
    </source>
</evidence>
<evidence type="ECO:0000313" key="6">
    <source>
        <dbReference type="Proteomes" id="UP000503820"/>
    </source>
</evidence>
<organism evidence="5 6">
    <name type="scientific">Desulfovibrio psychrotolerans</name>
    <dbReference type="NCBI Taxonomy" id="415242"/>
    <lineage>
        <taxon>Bacteria</taxon>
        <taxon>Pseudomonadati</taxon>
        <taxon>Thermodesulfobacteriota</taxon>
        <taxon>Desulfovibrionia</taxon>
        <taxon>Desulfovibrionales</taxon>
        <taxon>Desulfovibrionaceae</taxon>
        <taxon>Desulfovibrio</taxon>
    </lineage>
</organism>
<dbReference type="PANTHER" id="PTHR12818:SF0">
    <property type="entry name" value="TRNA (ADENINE(37)-N6)-METHYLTRANSFERASE"/>
    <property type="match status" value="1"/>
</dbReference>
<dbReference type="Gene3D" id="2.40.30.70">
    <property type="entry name" value="YaeB-like"/>
    <property type="match status" value="1"/>
</dbReference>
<dbReference type="RefSeq" id="WP_174409666.1">
    <property type="nucleotide sequence ID" value="NZ_BLVP01000008.1"/>
</dbReference>